<protein>
    <submittedName>
        <fullName evidence="2">Uncharacterized protein</fullName>
    </submittedName>
</protein>
<keyword evidence="1" id="KW-0812">Transmembrane</keyword>
<feature type="transmembrane region" description="Helical" evidence="1">
    <location>
        <begin position="45"/>
        <end position="63"/>
    </location>
</feature>
<dbReference type="RefSeq" id="WP_039251656.1">
    <property type="nucleotide sequence ID" value="NZ_JENJ01000001.1"/>
</dbReference>
<evidence type="ECO:0000313" key="3">
    <source>
        <dbReference type="Proteomes" id="UP000030012"/>
    </source>
</evidence>
<comment type="caution">
    <text evidence="2">The sequence shown here is derived from an EMBL/GenBank/DDBJ whole genome shotgun (WGS) entry which is preliminary data.</text>
</comment>
<evidence type="ECO:0000256" key="1">
    <source>
        <dbReference type="SAM" id="Phobius"/>
    </source>
</evidence>
<keyword evidence="1" id="KW-1133">Transmembrane helix</keyword>
<dbReference type="Proteomes" id="UP000030012">
    <property type="component" value="Unassembled WGS sequence"/>
</dbReference>
<dbReference type="NCBIfam" id="NF042414">
    <property type="entry name" value="CLC_0170_fam"/>
    <property type="match status" value="1"/>
</dbReference>
<evidence type="ECO:0000313" key="2">
    <source>
        <dbReference type="EMBL" id="KGM98379.1"/>
    </source>
</evidence>
<sequence length="65" mass="7402">MRIINLFTKYFFALLLIQGFVAVVLDSISFEHAGMHSACRKARIIGEFAMVLGIVLYILRWIVGK</sequence>
<reference evidence="2 3" key="1">
    <citation type="submission" date="2014-01" db="EMBL/GenBank/DDBJ databases">
        <title>Plasmidome dynamics in the species complex Clostridium novyi sensu lato converts strains of independent lineages into distinctly different pathogens.</title>
        <authorList>
            <person name="Skarin H."/>
            <person name="Segerman B."/>
        </authorList>
    </citation>
    <scope>NUCLEOTIDE SEQUENCE [LARGE SCALE GENOMIC DNA]</scope>
    <source>
        <strain evidence="2 3">4552</strain>
    </source>
</reference>
<feature type="transmembrane region" description="Helical" evidence="1">
    <location>
        <begin position="6"/>
        <end position="25"/>
    </location>
</feature>
<gene>
    <name evidence="2" type="ORF">Z968_00055</name>
</gene>
<dbReference type="InterPro" id="IPR049971">
    <property type="entry name" value="CLC_0170-like"/>
</dbReference>
<dbReference type="OrthoDB" id="1928377at2"/>
<name>A0A0A0IA95_CLONO</name>
<dbReference type="AlphaFoldDB" id="A0A0A0IA95"/>
<proteinExistence type="predicted"/>
<organism evidence="2 3">
    <name type="scientific">Clostridium novyi A str. 4552</name>
    <dbReference type="NCBI Taxonomy" id="1444289"/>
    <lineage>
        <taxon>Bacteria</taxon>
        <taxon>Bacillati</taxon>
        <taxon>Bacillota</taxon>
        <taxon>Clostridia</taxon>
        <taxon>Eubacteriales</taxon>
        <taxon>Clostridiaceae</taxon>
        <taxon>Clostridium</taxon>
    </lineage>
</organism>
<accession>A0A0A0IA95</accession>
<dbReference type="EMBL" id="JENJ01000001">
    <property type="protein sequence ID" value="KGM98379.1"/>
    <property type="molecule type" value="Genomic_DNA"/>
</dbReference>
<keyword evidence="1" id="KW-0472">Membrane</keyword>